<dbReference type="GO" id="GO:0060320">
    <property type="term" value="P:rejection of self pollen"/>
    <property type="evidence" value="ECO:0007669"/>
    <property type="project" value="UniProtKB-KW"/>
</dbReference>
<keyword evidence="5 6" id="KW-0732">Signal</keyword>
<evidence type="ECO:0000313" key="7">
    <source>
        <dbReference type="EMBL" id="KAL1542409.1"/>
    </source>
</evidence>
<comment type="caution">
    <text evidence="7">The sequence shown here is derived from an EMBL/GenBank/DDBJ whole genome shotgun (WGS) entry which is preliminary data.</text>
</comment>
<dbReference type="AlphaFoldDB" id="A0ABD1GGT0"/>
<dbReference type="PANTHER" id="PTHR31232">
    <property type="match status" value="1"/>
</dbReference>
<evidence type="ECO:0000256" key="5">
    <source>
        <dbReference type="ARBA" id="ARBA00022729"/>
    </source>
</evidence>
<feature type="chain" id="PRO_5044525777" description="S-protein homolog" evidence="6">
    <location>
        <begin position="22"/>
        <end position="145"/>
    </location>
</feature>
<name>A0ABD1GGT0_SALDI</name>
<keyword evidence="3 6" id="KW-0713">Self-incompatibility</keyword>
<organism evidence="7 8">
    <name type="scientific">Salvia divinorum</name>
    <name type="common">Maria pastora</name>
    <name type="synonym">Diviner's sage</name>
    <dbReference type="NCBI Taxonomy" id="28513"/>
    <lineage>
        <taxon>Eukaryota</taxon>
        <taxon>Viridiplantae</taxon>
        <taxon>Streptophyta</taxon>
        <taxon>Embryophyta</taxon>
        <taxon>Tracheophyta</taxon>
        <taxon>Spermatophyta</taxon>
        <taxon>Magnoliopsida</taxon>
        <taxon>eudicotyledons</taxon>
        <taxon>Gunneridae</taxon>
        <taxon>Pentapetalae</taxon>
        <taxon>asterids</taxon>
        <taxon>lamiids</taxon>
        <taxon>Lamiales</taxon>
        <taxon>Lamiaceae</taxon>
        <taxon>Nepetoideae</taxon>
        <taxon>Mentheae</taxon>
        <taxon>Salviinae</taxon>
        <taxon>Salvia</taxon>
        <taxon>Salvia subgen. Calosphace</taxon>
    </lineage>
</organism>
<keyword evidence="8" id="KW-1185">Reference proteome</keyword>
<evidence type="ECO:0000256" key="6">
    <source>
        <dbReference type="RuleBase" id="RU367044"/>
    </source>
</evidence>
<evidence type="ECO:0000256" key="4">
    <source>
        <dbReference type="ARBA" id="ARBA00022525"/>
    </source>
</evidence>
<feature type="signal peptide" evidence="6">
    <location>
        <begin position="1"/>
        <end position="21"/>
    </location>
</feature>
<dbReference type="EMBL" id="JBEAFC010000009">
    <property type="protein sequence ID" value="KAL1542409.1"/>
    <property type="molecule type" value="Genomic_DNA"/>
</dbReference>
<evidence type="ECO:0000256" key="2">
    <source>
        <dbReference type="ARBA" id="ARBA00005581"/>
    </source>
</evidence>
<evidence type="ECO:0000313" key="8">
    <source>
        <dbReference type="Proteomes" id="UP001567538"/>
    </source>
</evidence>
<proteinExistence type="inferred from homology"/>
<dbReference type="Proteomes" id="UP001567538">
    <property type="component" value="Unassembled WGS sequence"/>
</dbReference>
<protein>
    <recommendedName>
        <fullName evidence="6">S-protein homolog</fullName>
    </recommendedName>
</protein>
<gene>
    <name evidence="7" type="ORF">AAHA92_26508</name>
</gene>
<evidence type="ECO:0000256" key="3">
    <source>
        <dbReference type="ARBA" id="ARBA00022471"/>
    </source>
</evidence>
<comment type="similarity">
    <text evidence="2 6">Belongs to the plant self-incompatibility (S1) protein family.</text>
</comment>
<dbReference type="Pfam" id="PF05938">
    <property type="entry name" value="Self-incomp_S1"/>
    <property type="match status" value="1"/>
</dbReference>
<dbReference type="GO" id="GO:0005576">
    <property type="term" value="C:extracellular region"/>
    <property type="evidence" value="ECO:0007669"/>
    <property type="project" value="UniProtKB-SubCell"/>
</dbReference>
<keyword evidence="4 6" id="KW-0964">Secreted</keyword>
<evidence type="ECO:0000256" key="1">
    <source>
        <dbReference type="ARBA" id="ARBA00004613"/>
    </source>
</evidence>
<dbReference type="InterPro" id="IPR010264">
    <property type="entry name" value="Self-incomp_S1"/>
</dbReference>
<dbReference type="PANTHER" id="PTHR31232:SF61">
    <property type="entry name" value="S-PROTEIN HOMOLOG"/>
    <property type="match status" value="1"/>
</dbReference>
<accession>A0ABD1GGT0</accession>
<sequence>MIKYNLFLLIASSLFLHATSCILTKYNVYIVSNLPPNSPPLQLHCSSKDDDLGYHTLAPGAEYQFSFCENPLATMFSCRFLWNGNDKGFHVYDAKWDHNRCIGNRHGVCYYAVKPEGFFFTNKYPPKELEFLCGWDNNSNKYFVC</sequence>
<reference evidence="7 8" key="1">
    <citation type="submission" date="2024-06" db="EMBL/GenBank/DDBJ databases">
        <title>A chromosome level genome sequence of Diviner's sage (Salvia divinorum).</title>
        <authorList>
            <person name="Ford S.A."/>
            <person name="Ro D.-K."/>
            <person name="Ness R.W."/>
            <person name="Phillips M.A."/>
        </authorList>
    </citation>
    <scope>NUCLEOTIDE SEQUENCE [LARGE SCALE GENOMIC DNA]</scope>
    <source>
        <strain evidence="7">SAF-2024a</strain>
        <tissue evidence="7">Leaf</tissue>
    </source>
</reference>
<comment type="subcellular location">
    <subcellularLocation>
        <location evidence="1 6">Secreted</location>
    </subcellularLocation>
</comment>